<dbReference type="Gene3D" id="3.40.630.30">
    <property type="match status" value="1"/>
</dbReference>
<feature type="domain" description="N-acetyltransferase" evidence="1">
    <location>
        <begin position="10"/>
        <end position="173"/>
    </location>
</feature>
<keyword evidence="3" id="KW-1185">Reference proteome</keyword>
<dbReference type="SUPFAM" id="SSF55729">
    <property type="entry name" value="Acyl-CoA N-acyltransferases (Nat)"/>
    <property type="match status" value="1"/>
</dbReference>
<dbReference type="InterPro" id="IPR016181">
    <property type="entry name" value="Acyl_CoA_acyltransferase"/>
</dbReference>
<gene>
    <name evidence="2" type="ORF">DX914_15860</name>
</gene>
<dbReference type="PROSITE" id="PS51186">
    <property type="entry name" value="GNAT"/>
    <property type="match status" value="1"/>
</dbReference>
<protein>
    <submittedName>
        <fullName evidence="2">N-acetyltransferase</fullName>
    </submittedName>
</protein>
<accession>A0A371JXS5</accession>
<dbReference type="Pfam" id="PF13302">
    <property type="entry name" value="Acetyltransf_3"/>
    <property type="match status" value="1"/>
</dbReference>
<comment type="caution">
    <text evidence="2">The sequence shown here is derived from an EMBL/GenBank/DDBJ whole genome shotgun (WGS) entry which is preliminary data.</text>
</comment>
<sequence>MKIELDTLRLRLRELGPEDAAFIVELLNDRDFLQNIGDRGVRDADDAQRYLRDGPMASYRRHGHGLLAVELKETGETLGMAGVLRRDSLPDPDIGYAFLPRHRSRGYAVEACKAVLEHALVTLQLPRVLAITLPANQGSVNVLQRLGLRFERELPSTDNGVPETLHVYTTAPV</sequence>
<dbReference type="EMBL" id="QTSU01000003">
    <property type="protein sequence ID" value="RDZ26468.1"/>
    <property type="molecule type" value="Genomic_DNA"/>
</dbReference>
<dbReference type="InterPro" id="IPR000182">
    <property type="entry name" value="GNAT_dom"/>
</dbReference>
<evidence type="ECO:0000259" key="1">
    <source>
        <dbReference type="PROSITE" id="PS51186"/>
    </source>
</evidence>
<evidence type="ECO:0000313" key="3">
    <source>
        <dbReference type="Proteomes" id="UP000264492"/>
    </source>
</evidence>
<dbReference type="GO" id="GO:0016747">
    <property type="term" value="F:acyltransferase activity, transferring groups other than amino-acyl groups"/>
    <property type="evidence" value="ECO:0007669"/>
    <property type="project" value="InterPro"/>
</dbReference>
<dbReference type="Proteomes" id="UP000264492">
    <property type="component" value="Unassembled WGS sequence"/>
</dbReference>
<evidence type="ECO:0000313" key="2">
    <source>
        <dbReference type="EMBL" id="RDZ26468.1"/>
    </source>
</evidence>
<proteinExistence type="predicted"/>
<dbReference type="RefSeq" id="WP_115860525.1">
    <property type="nucleotide sequence ID" value="NZ_QTSU01000003.1"/>
</dbReference>
<reference evidence="2 3" key="1">
    <citation type="submission" date="2018-08" db="EMBL/GenBank/DDBJ databases">
        <title>Lysobacter sp. zong2l5, whole genome shotgun sequence.</title>
        <authorList>
            <person name="Zhang X."/>
            <person name="Feng G."/>
            <person name="Zhu H."/>
        </authorList>
    </citation>
    <scope>NUCLEOTIDE SEQUENCE [LARGE SCALE GENOMIC DNA]</scope>
    <source>
        <strain evidence="3">zong2l5</strain>
    </source>
</reference>
<dbReference type="PANTHER" id="PTHR43792:SF1">
    <property type="entry name" value="N-ACETYLTRANSFERASE DOMAIN-CONTAINING PROTEIN"/>
    <property type="match status" value="1"/>
</dbReference>
<dbReference type="OrthoDB" id="9798081at2"/>
<keyword evidence="2" id="KW-0808">Transferase</keyword>
<dbReference type="InterPro" id="IPR051531">
    <property type="entry name" value="N-acetyltransferase"/>
</dbReference>
<dbReference type="AlphaFoldDB" id="A0A371JXS5"/>
<name>A0A371JXS5_9GAMM</name>
<organism evidence="2 3">
    <name type="scientific">Lysobacter silvisoli</name>
    <dbReference type="NCBI Taxonomy" id="2293254"/>
    <lineage>
        <taxon>Bacteria</taxon>
        <taxon>Pseudomonadati</taxon>
        <taxon>Pseudomonadota</taxon>
        <taxon>Gammaproteobacteria</taxon>
        <taxon>Lysobacterales</taxon>
        <taxon>Lysobacteraceae</taxon>
        <taxon>Lysobacter</taxon>
    </lineage>
</organism>
<dbReference type="PANTHER" id="PTHR43792">
    <property type="entry name" value="GNAT FAMILY, PUTATIVE (AFU_ORTHOLOGUE AFUA_3G00765)-RELATED-RELATED"/>
    <property type="match status" value="1"/>
</dbReference>